<evidence type="ECO:0000256" key="10">
    <source>
        <dbReference type="ARBA" id="ARBA00023152"/>
    </source>
</evidence>
<dbReference type="InterPro" id="IPR011037">
    <property type="entry name" value="Pyrv_Knase-like_insert_dom_sf"/>
</dbReference>
<feature type="domain" description="Pyruvate kinase barrel" evidence="12">
    <location>
        <begin position="4"/>
        <end position="321"/>
    </location>
</feature>
<evidence type="ECO:0000256" key="7">
    <source>
        <dbReference type="ARBA" id="ARBA00022777"/>
    </source>
</evidence>
<comment type="similarity">
    <text evidence="2">Belongs to the pyruvate kinase family.</text>
</comment>
<evidence type="ECO:0000256" key="5">
    <source>
        <dbReference type="ARBA" id="ARBA00022723"/>
    </source>
</evidence>
<evidence type="ECO:0000256" key="1">
    <source>
        <dbReference type="ARBA" id="ARBA00004997"/>
    </source>
</evidence>
<keyword evidence="4" id="KW-0808">Transferase</keyword>
<evidence type="ECO:0000256" key="8">
    <source>
        <dbReference type="ARBA" id="ARBA00022840"/>
    </source>
</evidence>
<keyword evidence="7" id="KW-0418">Kinase</keyword>
<dbReference type="GO" id="GO:0004743">
    <property type="term" value="F:pyruvate kinase activity"/>
    <property type="evidence" value="ECO:0007669"/>
    <property type="project" value="UniProtKB-EC"/>
</dbReference>
<dbReference type="SUPFAM" id="SSF50800">
    <property type="entry name" value="PK beta-barrel domain-like"/>
    <property type="match status" value="1"/>
</dbReference>
<evidence type="ECO:0000259" key="13">
    <source>
        <dbReference type="Pfam" id="PF02887"/>
    </source>
</evidence>
<keyword evidence="5" id="KW-0479">Metal-binding</keyword>
<dbReference type="SUPFAM" id="SSF51621">
    <property type="entry name" value="Phosphoenolpyruvate/pyruvate domain"/>
    <property type="match status" value="1"/>
</dbReference>
<dbReference type="AlphaFoldDB" id="A0A381TTV5"/>
<dbReference type="NCBIfam" id="NF004978">
    <property type="entry name" value="PRK06354.1"/>
    <property type="match status" value="1"/>
</dbReference>
<keyword evidence="10" id="KW-0324">Glycolysis</keyword>
<dbReference type="NCBIfam" id="TIGR01064">
    <property type="entry name" value="pyruv_kin"/>
    <property type="match status" value="1"/>
</dbReference>
<dbReference type="GO" id="GO:0005524">
    <property type="term" value="F:ATP binding"/>
    <property type="evidence" value="ECO:0007669"/>
    <property type="project" value="UniProtKB-KW"/>
</dbReference>
<feature type="domain" description="Pyruvate kinase C-terminal" evidence="13">
    <location>
        <begin position="354"/>
        <end position="466"/>
    </location>
</feature>
<dbReference type="EMBL" id="UINC01005159">
    <property type="protein sequence ID" value="SVA19482.1"/>
    <property type="molecule type" value="Genomic_DNA"/>
</dbReference>
<reference evidence="14" key="1">
    <citation type="submission" date="2018-05" db="EMBL/GenBank/DDBJ databases">
        <authorList>
            <person name="Lanie J.A."/>
            <person name="Ng W.-L."/>
            <person name="Kazmierczak K.M."/>
            <person name="Andrzejewski T.M."/>
            <person name="Davidsen T.M."/>
            <person name="Wayne K.J."/>
            <person name="Tettelin H."/>
            <person name="Glass J.I."/>
            <person name="Rusch D."/>
            <person name="Podicherti R."/>
            <person name="Tsui H.-C.T."/>
            <person name="Winkler M.E."/>
        </authorList>
    </citation>
    <scope>NUCLEOTIDE SEQUENCE</scope>
</reference>
<dbReference type="InterPro" id="IPR040442">
    <property type="entry name" value="Pyrv_kinase-like_dom_sf"/>
</dbReference>
<evidence type="ECO:0000256" key="3">
    <source>
        <dbReference type="ARBA" id="ARBA00012142"/>
    </source>
</evidence>
<dbReference type="Pfam" id="PF02887">
    <property type="entry name" value="PK_C"/>
    <property type="match status" value="1"/>
</dbReference>
<evidence type="ECO:0000313" key="14">
    <source>
        <dbReference type="EMBL" id="SVA19482.1"/>
    </source>
</evidence>
<dbReference type="InterPro" id="IPR001697">
    <property type="entry name" value="Pyr_Knase"/>
</dbReference>
<dbReference type="NCBIfam" id="NF004491">
    <property type="entry name" value="PRK05826.1"/>
    <property type="match status" value="1"/>
</dbReference>
<dbReference type="InterPro" id="IPR036918">
    <property type="entry name" value="Pyrv_Knase_C_sf"/>
</dbReference>
<dbReference type="InterPro" id="IPR015793">
    <property type="entry name" value="Pyrv_Knase_brl"/>
</dbReference>
<keyword evidence="6" id="KW-0547">Nucleotide-binding</keyword>
<dbReference type="PANTHER" id="PTHR11817">
    <property type="entry name" value="PYRUVATE KINASE"/>
    <property type="match status" value="1"/>
</dbReference>
<dbReference type="EC" id="2.7.1.40" evidence="3"/>
<dbReference type="Gene3D" id="2.40.33.10">
    <property type="entry name" value="PK beta-barrel domain-like"/>
    <property type="match status" value="1"/>
</dbReference>
<protein>
    <recommendedName>
        <fullName evidence="3">pyruvate kinase</fullName>
        <ecNumber evidence="3">2.7.1.40</ecNumber>
    </recommendedName>
</protein>
<dbReference type="PRINTS" id="PR01050">
    <property type="entry name" value="PYRUVTKNASE"/>
</dbReference>
<dbReference type="Gene3D" id="3.20.20.60">
    <property type="entry name" value="Phosphoenolpyruvate-binding domains"/>
    <property type="match status" value="1"/>
</dbReference>
<keyword evidence="8" id="KW-0067">ATP-binding</keyword>
<dbReference type="GO" id="GO:0000287">
    <property type="term" value="F:magnesium ion binding"/>
    <property type="evidence" value="ECO:0007669"/>
    <property type="project" value="InterPro"/>
</dbReference>
<comment type="pathway">
    <text evidence="1">Carbohydrate degradation; glycolysis; pyruvate from D-glyceraldehyde 3-phosphate: step 5/5.</text>
</comment>
<organism evidence="14">
    <name type="scientific">marine metagenome</name>
    <dbReference type="NCBI Taxonomy" id="408172"/>
    <lineage>
        <taxon>unclassified sequences</taxon>
        <taxon>metagenomes</taxon>
        <taxon>ecological metagenomes</taxon>
    </lineage>
</organism>
<dbReference type="GO" id="GO:0030955">
    <property type="term" value="F:potassium ion binding"/>
    <property type="evidence" value="ECO:0007669"/>
    <property type="project" value="InterPro"/>
</dbReference>
<gene>
    <name evidence="14" type="ORF">METZ01_LOCUS72336</name>
</gene>
<dbReference type="PROSITE" id="PS00110">
    <property type="entry name" value="PYRUVATE_KINASE"/>
    <property type="match status" value="1"/>
</dbReference>
<keyword evidence="9" id="KW-0460">Magnesium</keyword>
<evidence type="ECO:0000259" key="12">
    <source>
        <dbReference type="Pfam" id="PF00224"/>
    </source>
</evidence>
<dbReference type="SUPFAM" id="SSF52935">
    <property type="entry name" value="PK C-terminal domain-like"/>
    <property type="match status" value="1"/>
</dbReference>
<dbReference type="InterPro" id="IPR015795">
    <property type="entry name" value="Pyrv_Knase_C"/>
</dbReference>
<evidence type="ECO:0000256" key="11">
    <source>
        <dbReference type="ARBA" id="ARBA00023317"/>
    </source>
</evidence>
<dbReference type="Pfam" id="PF00224">
    <property type="entry name" value="PK"/>
    <property type="match status" value="1"/>
</dbReference>
<dbReference type="InterPro" id="IPR015813">
    <property type="entry name" value="Pyrv/PenolPyrv_kinase-like_dom"/>
</dbReference>
<name>A0A381TTV5_9ZZZZ</name>
<evidence type="ECO:0000256" key="9">
    <source>
        <dbReference type="ARBA" id="ARBA00022842"/>
    </source>
</evidence>
<dbReference type="InterPro" id="IPR018209">
    <property type="entry name" value="Pyrv_Knase_AS"/>
</dbReference>
<proteinExistence type="inferred from homology"/>
<dbReference type="GO" id="GO:0016301">
    <property type="term" value="F:kinase activity"/>
    <property type="evidence" value="ECO:0007669"/>
    <property type="project" value="UniProtKB-KW"/>
</dbReference>
<dbReference type="Gene3D" id="3.40.1380.20">
    <property type="entry name" value="Pyruvate kinase, C-terminal domain"/>
    <property type="match status" value="1"/>
</dbReference>
<evidence type="ECO:0000256" key="6">
    <source>
        <dbReference type="ARBA" id="ARBA00022741"/>
    </source>
</evidence>
<accession>A0A381TTV5</accession>
<dbReference type="InterPro" id="IPR015806">
    <property type="entry name" value="Pyrv_Knase_insert_dom_sf"/>
</dbReference>
<keyword evidence="11" id="KW-0670">Pyruvate</keyword>
<dbReference type="UniPathway" id="UPA00109">
    <property type="reaction ID" value="UER00188"/>
</dbReference>
<evidence type="ECO:0000256" key="4">
    <source>
        <dbReference type="ARBA" id="ARBA00022679"/>
    </source>
</evidence>
<sequence length="470" mass="51057">MEYRRTKIIATLGPQCSDQKSAQALVEMGVNCFRINLSHGTAAEKKSYFDLVRSISLSEQERPAILADLAGPKIRISGLNGTMDLKTGEKVIVSNEQNGPNVIPVSSSVAFQEVNPGAKIMIDDGQIALEVISQVSNHTLECRTEIPGEVKNRKGVNFPGIALNVPCLTEQDLIDLELALSSGADWIALSFTREAKDYHLVRSRMKNLSFNIPVMAKIEKWEAVENLDEIIETFDAVMVARGDLGVELPVERVPLIQKSVIDKASQAGKPVVIATQILDSMTERPVPTRAEVSDIANAILDGADGLMVTGETAMGVYPQEVIRVLSRVIEETEAAIDYEKYYTARGQNLLSTAQAISHAACSVACDLDVNTLVTMTHSGSTARMTARYRPAARIIAMTPFPEICRQLAIVWGVTSFIVHKYENADDIPAAAGNVLEEKGIISKSQKFVITGGVPVGVPGTTNYLSVFRLE</sequence>
<evidence type="ECO:0000256" key="2">
    <source>
        <dbReference type="ARBA" id="ARBA00008663"/>
    </source>
</evidence>